<dbReference type="EMBL" id="CM046124">
    <property type="protein sequence ID" value="KAI8433024.1"/>
    <property type="molecule type" value="Genomic_DNA"/>
</dbReference>
<protein>
    <submittedName>
        <fullName evidence="1">Uncharacterized protein</fullName>
    </submittedName>
</protein>
<comment type="caution">
    <text evidence="1">The sequence shown here is derived from an EMBL/GenBank/DDBJ whole genome shotgun (WGS) entry which is preliminary data.</text>
</comment>
<dbReference type="Proteomes" id="UP001064048">
    <property type="component" value="Chromosome 24"/>
</dbReference>
<accession>A0ACC0K996</accession>
<evidence type="ECO:0000313" key="1">
    <source>
        <dbReference type="EMBL" id="KAI8433024.1"/>
    </source>
</evidence>
<reference evidence="1 2" key="1">
    <citation type="journal article" date="2022" name="Genome Biol. Evol.">
        <title>The Spruce Budworm Genome: Reconstructing the Evolutionary History of Antifreeze Proteins.</title>
        <authorList>
            <person name="Beliveau C."/>
            <person name="Gagne P."/>
            <person name="Picq S."/>
            <person name="Vernygora O."/>
            <person name="Keeling C.I."/>
            <person name="Pinkney K."/>
            <person name="Doucet D."/>
            <person name="Wen F."/>
            <person name="Johnston J.S."/>
            <person name="Maaroufi H."/>
            <person name="Boyle B."/>
            <person name="Laroche J."/>
            <person name="Dewar K."/>
            <person name="Juretic N."/>
            <person name="Blackburn G."/>
            <person name="Nisole A."/>
            <person name="Brunet B."/>
            <person name="Brandao M."/>
            <person name="Lumley L."/>
            <person name="Duan J."/>
            <person name="Quan G."/>
            <person name="Lucarotti C.J."/>
            <person name="Roe A.D."/>
            <person name="Sperling F.A.H."/>
            <person name="Levesque R.C."/>
            <person name="Cusson M."/>
        </authorList>
    </citation>
    <scope>NUCLEOTIDE SEQUENCE [LARGE SCALE GENOMIC DNA]</scope>
    <source>
        <strain evidence="1">Glfc:IPQL:Cfum</strain>
    </source>
</reference>
<keyword evidence="2" id="KW-1185">Reference proteome</keyword>
<proteinExistence type="predicted"/>
<sequence>MGDWIVVAEDWIKNCGQVVVRMVLHDDIAKRISSLKRQWPGHSTENRWPLGPKSSRMESADQQAQGGSDYSVSLAYTSLESERRTRSEEAGHSRGPGPAEWSSVPRSKGALGRQDEQPGQVFHAGTIRVLDEPGRMCSTPEVKASGESCSRTELVSRTKVWKFKPYGGVEVEAVRSCASAFKGENITVRIPPVTADRQHPPWPTKTVKVAEGLGPQFSVRIGSAHIINIMSAERRPLLDIASPKALLSDRRACAGASYAHDGSCDGSGSI</sequence>
<evidence type="ECO:0000313" key="2">
    <source>
        <dbReference type="Proteomes" id="UP001064048"/>
    </source>
</evidence>
<name>A0ACC0K996_CHOFU</name>
<gene>
    <name evidence="1" type="ORF">MSG28_013894</name>
</gene>
<organism evidence="1 2">
    <name type="scientific">Choristoneura fumiferana</name>
    <name type="common">Spruce budworm moth</name>
    <name type="synonym">Archips fumiferana</name>
    <dbReference type="NCBI Taxonomy" id="7141"/>
    <lineage>
        <taxon>Eukaryota</taxon>
        <taxon>Metazoa</taxon>
        <taxon>Ecdysozoa</taxon>
        <taxon>Arthropoda</taxon>
        <taxon>Hexapoda</taxon>
        <taxon>Insecta</taxon>
        <taxon>Pterygota</taxon>
        <taxon>Neoptera</taxon>
        <taxon>Endopterygota</taxon>
        <taxon>Lepidoptera</taxon>
        <taxon>Glossata</taxon>
        <taxon>Ditrysia</taxon>
        <taxon>Tortricoidea</taxon>
        <taxon>Tortricidae</taxon>
        <taxon>Tortricinae</taxon>
        <taxon>Choristoneura</taxon>
    </lineage>
</organism>